<evidence type="ECO:0000313" key="2">
    <source>
        <dbReference type="EMBL" id="WBP90639.1"/>
    </source>
</evidence>
<protein>
    <submittedName>
        <fullName evidence="2">Plantaricin C family lantibiotic</fullName>
    </submittedName>
</protein>
<dbReference type="Proteomes" id="UP001212821">
    <property type="component" value="Chromosome"/>
</dbReference>
<dbReference type="EMBL" id="CP115450">
    <property type="protein sequence ID" value="WBP90639.1"/>
    <property type="molecule type" value="Genomic_DNA"/>
</dbReference>
<evidence type="ECO:0000313" key="3">
    <source>
        <dbReference type="Proteomes" id="UP001212821"/>
    </source>
</evidence>
<sequence length="85" mass="9116">MTAAATLAPERSEQGPPESRNEPTAMRNPNVDILEEISEQDLDGLSAGTFTGPIEVLTYTAASWAMGNNGYLCTVTAECQKNCQH</sequence>
<evidence type="ECO:0000256" key="1">
    <source>
        <dbReference type="SAM" id="MobiDB-lite"/>
    </source>
</evidence>
<dbReference type="RefSeq" id="WP_270149551.1">
    <property type="nucleotide sequence ID" value="NZ_CP115450.1"/>
</dbReference>
<name>A0ABY7QEG9_9ACTN</name>
<keyword evidence="3" id="KW-1185">Reference proteome</keyword>
<organism evidence="2 3">
    <name type="scientific">Kitasatospora cathayae</name>
    <dbReference type="NCBI Taxonomy" id="3004092"/>
    <lineage>
        <taxon>Bacteria</taxon>
        <taxon>Bacillati</taxon>
        <taxon>Actinomycetota</taxon>
        <taxon>Actinomycetes</taxon>
        <taxon>Kitasatosporales</taxon>
        <taxon>Streptomycetaceae</taxon>
        <taxon>Kitasatospora</taxon>
    </lineage>
</organism>
<reference evidence="3" key="1">
    <citation type="submission" date="2022-12" db="EMBL/GenBank/DDBJ databases">
        <authorList>
            <person name="Mo P."/>
        </authorList>
    </citation>
    <scope>NUCLEOTIDE SEQUENCE [LARGE SCALE GENOMIC DNA]</scope>
    <source>
        <strain evidence="3">HUAS 3-15</strain>
    </source>
</reference>
<feature type="region of interest" description="Disordered" evidence="1">
    <location>
        <begin position="1"/>
        <end position="28"/>
    </location>
</feature>
<gene>
    <name evidence="2" type="ORF">O1G21_35415</name>
</gene>
<proteinExistence type="predicted"/>
<accession>A0ABY7QEG9</accession>
<dbReference type="NCBIfam" id="NF000539">
    <property type="entry name" value="plantaricin"/>
    <property type="match status" value="1"/>
</dbReference>
<dbReference type="Pfam" id="PF14867">
    <property type="entry name" value="Lantibiotic_a"/>
    <property type="match status" value="1"/>
</dbReference>
<dbReference type="InterPro" id="IPR029243">
    <property type="entry name" value="Lantibiotic_alpha"/>
</dbReference>